<name>A0ABW9DU48_9BURK</name>
<gene>
    <name evidence="1" type="ORF">PQQ63_17700</name>
</gene>
<protein>
    <submittedName>
        <fullName evidence="1">Uncharacterized protein</fullName>
    </submittedName>
</protein>
<comment type="caution">
    <text evidence="1">The sequence shown here is derived from an EMBL/GenBank/DDBJ whole genome shotgun (WGS) entry which is preliminary data.</text>
</comment>
<dbReference type="RefSeq" id="WP_408337385.1">
    <property type="nucleotide sequence ID" value="NZ_JAQQCF010000014.1"/>
</dbReference>
<sequence length="292" mass="33265">MKIKKLDFAIDFRKLDFMMHAGKMFGKMQKLLKDANLVSFKISVTLYHEESDEPRTISIERERSASGEWKTRFPRDLESDLLESPEALRSGLSHAQEAVRSYIIENELGDEWVKMEADLKEARDLGVSVDTLEYHSEIPARAIASYGYHAHLYAPLMATAYVIEGTEALVENNLEHVSYCVGRARYWSSPEMLIPDPGHRFTERARTGGRGKAGIYEPVKAKVVELLTELEPDGGWVSNQEAIDRVSDELAGKMYFQFVEGCGLETDNLPRTIGGWISEQPERFRYRIRPKA</sequence>
<dbReference type="EMBL" id="JAQQCF010000014">
    <property type="protein sequence ID" value="MFM0638532.1"/>
    <property type="molecule type" value="Genomic_DNA"/>
</dbReference>
<organism evidence="1 2">
    <name type="scientific">Paraburkholderia metrosideri</name>
    <dbReference type="NCBI Taxonomy" id="580937"/>
    <lineage>
        <taxon>Bacteria</taxon>
        <taxon>Pseudomonadati</taxon>
        <taxon>Pseudomonadota</taxon>
        <taxon>Betaproteobacteria</taxon>
        <taxon>Burkholderiales</taxon>
        <taxon>Burkholderiaceae</taxon>
        <taxon>Paraburkholderia</taxon>
    </lineage>
</organism>
<evidence type="ECO:0000313" key="2">
    <source>
        <dbReference type="Proteomes" id="UP001629432"/>
    </source>
</evidence>
<dbReference type="Proteomes" id="UP001629432">
    <property type="component" value="Unassembled WGS sequence"/>
</dbReference>
<proteinExistence type="predicted"/>
<reference evidence="1 2" key="1">
    <citation type="journal article" date="2024" name="Chem. Sci.">
        <title>Discovery of megapolipeptins by genome mining of a Burkholderiales bacteria collection.</title>
        <authorList>
            <person name="Paulo B.S."/>
            <person name="Recchia M.J.J."/>
            <person name="Lee S."/>
            <person name="Fergusson C.H."/>
            <person name="Romanowski S.B."/>
            <person name="Hernandez A."/>
            <person name="Krull N."/>
            <person name="Liu D.Y."/>
            <person name="Cavanagh H."/>
            <person name="Bos A."/>
            <person name="Gray C.A."/>
            <person name="Murphy B.T."/>
            <person name="Linington R.G."/>
            <person name="Eustaquio A.S."/>
        </authorList>
    </citation>
    <scope>NUCLEOTIDE SEQUENCE [LARGE SCALE GENOMIC DNA]</scope>
    <source>
        <strain evidence="1 2">RL17-338-BIC-A</strain>
    </source>
</reference>
<keyword evidence="2" id="KW-1185">Reference proteome</keyword>
<evidence type="ECO:0000313" key="1">
    <source>
        <dbReference type="EMBL" id="MFM0638532.1"/>
    </source>
</evidence>
<accession>A0ABW9DU48</accession>